<reference evidence="1 2" key="1">
    <citation type="journal article" date="2016" name="Mol. Biol. Evol.">
        <title>Comparative Genomics of Early-Diverging Mushroom-Forming Fungi Provides Insights into the Origins of Lignocellulose Decay Capabilities.</title>
        <authorList>
            <person name="Nagy L.G."/>
            <person name="Riley R."/>
            <person name="Tritt A."/>
            <person name="Adam C."/>
            <person name="Daum C."/>
            <person name="Floudas D."/>
            <person name="Sun H."/>
            <person name="Yadav J.S."/>
            <person name="Pangilinan J."/>
            <person name="Larsson K.H."/>
            <person name="Matsuura K."/>
            <person name="Barry K."/>
            <person name="Labutti K."/>
            <person name="Kuo R."/>
            <person name="Ohm R.A."/>
            <person name="Bhattacharya S.S."/>
            <person name="Shirouzu T."/>
            <person name="Yoshinaga Y."/>
            <person name="Martin F.M."/>
            <person name="Grigoriev I.V."/>
            <person name="Hibbett D.S."/>
        </authorList>
    </citation>
    <scope>NUCLEOTIDE SEQUENCE [LARGE SCALE GENOMIC DNA]</scope>
    <source>
        <strain evidence="1 2">CBS 109695</strain>
    </source>
</reference>
<accession>A0A167SMY2</accession>
<dbReference type="Proteomes" id="UP000076532">
    <property type="component" value="Unassembled WGS sequence"/>
</dbReference>
<evidence type="ECO:0000313" key="2">
    <source>
        <dbReference type="Proteomes" id="UP000076532"/>
    </source>
</evidence>
<evidence type="ECO:0000313" key="1">
    <source>
        <dbReference type="EMBL" id="KZP02081.1"/>
    </source>
</evidence>
<name>A0A167SMY2_9AGAM</name>
<organism evidence="1 2">
    <name type="scientific">Athelia psychrophila</name>
    <dbReference type="NCBI Taxonomy" id="1759441"/>
    <lineage>
        <taxon>Eukaryota</taxon>
        <taxon>Fungi</taxon>
        <taxon>Dikarya</taxon>
        <taxon>Basidiomycota</taxon>
        <taxon>Agaricomycotina</taxon>
        <taxon>Agaricomycetes</taxon>
        <taxon>Agaricomycetidae</taxon>
        <taxon>Atheliales</taxon>
        <taxon>Atheliaceae</taxon>
        <taxon>Athelia</taxon>
    </lineage>
</organism>
<protein>
    <submittedName>
        <fullName evidence="1">Uncharacterized protein</fullName>
    </submittedName>
</protein>
<dbReference type="AlphaFoldDB" id="A0A167SMY2"/>
<sequence length="277" mass="31223">YPPPYSVTATGKAELTKNFRTVFAAEVNERERKRSRTALQGVCSQAVMCICLFTAGGEPTPGMRGTIMNEVIQRASRCGVTVTEYAHHESFWVDWFRLCYASGVWMLYRLVQSEHGVSPVLPAGLSFDAHLRETFKCFEDRQIVRESSRNLPQNPVELTNVLLSKPVKWVVTYVLGKYYCEVGTVWNAMGRNISDEGLMTLICLTTAARYAVWDWRLGRNGIPDGDHEGSGVPCLDLLRSEPYSKAFVHLLTDNQAQVFMENIREVLAFGHGDMPFI</sequence>
<keyword evidence="2" id="KW-1185">Reference proteome</keyword>
<feature type="non-terminal residue" evidence="1">
    <location>
        <position position="1"/>
    </location>
</feature>
<dbReference type="EMBL" id="KV419032">
    <property type="protein sequence ID" value="KZP02081.1"/>
    <property type="molecule type" value="Genomic_DNA"/>
</dbReference>
<gene>
    <name evidence="1" type="ORF">FIBSPDRAFT_906174</name>
</gene>
<proteinExistence type="predicted"/>